<dbReference type="EMBL" id="FWFO01000014">
    <property type="protein sequence ID" value="SLN74829.1"/>
    <property type="molecule type" value="Genomic_DNA"/>
</dbReference>
<keyword evidence="2" id="KW-1185">Reference proteome</keyword>
<evidence type="ECO:0000313" key="2">
    <source>
        <dbReference type="Proteomes" id="UP000193077"/>
    </source>
</evidence>
<evidence type="ECO:0000313" key="1">
    <source>
        <dbReference type="EMBL" id="SLN74829.1"/>
    </source>
</evidence>
<protein>
    <submittedName>
        <fullName evidence="1">Uncharacterized protein</fullName>
    </submittedName>
</protein>
<reference evidence="1 2" key="1">
    <citation type="submission" date="2017-03" db="EMBL/GenBank/DDBJ databases">
        <authorList>
            <person name="Afonso C.L."/>
            <person name="Miller P.J."/>
            <person name="Scott M.A."/>
            <person name="Spackman E."/>
            <person name="Goraichik I."/>
            <person name="Dimitrov K.M."/>
            <person name="Suarez D.L."/>
            <person name="Swayne D.E."/>
        </authorList>
    </citation>
    <scope>NUCLEOTIDE SEQUENCE [LARGE SCALE GENOMIC DNA]</scope>
    <source>
        <strain evidence="1 2">CECT 7639</strain>
    </source>
</reference>
<accession>A0A1Y5TZW5</accession>
<sequence>MCDGTAMSVGDGIVERHRTVVVGVRCEGETVCGVAADRAVAGAQAGHREHIARVDIGGMSEKLRRGDLHRLVLGAGGQGNRGADGRAVIGARHGDDEVFGVGGAGLVGDGDGDGDLLRRARGEVLVGRIRGIEAPGAVGAQGEAGHGVGRGKAERIAGINIRGRHLARHGTSVFRRRGRRRAQNRHIIGAMDRDLDLM</sequence>
<name>A0A1Y5TZW5_9RHOB</name>
<dbReference type="Proteomes" id="UP000193077">
    <property type="component" value="Unassembled WGS sequence"/>
</dbReference>
<organism evidence="1 2">
    <name type="scientific">Falsiruegeria litorea R37</name>
    <dbReference type="NCBI Taxonomy" id="1200284"/>
    <lineage>
        <taxon>Bacteria</taxon>
        <taxon>Pseudomonadati</taxon>
        <taxon>Pseudomonadota</taxon>
        <taxon>Alphaproteobacteria</taxon>
        <taxon>Rhodobacterales</taxon>
        <taxon>Roseobacteraceae</taxon>
        <taxon>Falsiruegeria</taxon>
    </lineage>
</organism>
<proteinExistence type="predicted"/>
<dbReference type="AlphaFoldDB" id="A0A1Y5TZW5"/>
<gene>
    <name evidence="1" type="ORF">TRL7639_04563</name>
</gene>